<proteinExistence type="predicted"/>
<evidence type="ECO:0000313" key="2">
    <source>
        <dbReference type="EMBL" id="GAD93759.1"/>
    </source>
</evidence>
<evidence type="ECO:0000256" key="1">
    <source>
        <dbReference type="SAM" id="MobiDB-lite"/>
    </source>
</evidence>
<organism evidence="2 3">
    <name type="scientific">Byssochlamys spectabilis (strain No. 5 / NBRC 109023)</name>
    <name type="common">Paecilomyces variotii</name>
    <dbReference type="NCBI Taxonomy" id="1356009"/>
    <lineage>
        <taxon>Eukaryota</taxon>
        <taxon>Fungi</taxon>
        <taxon>Dikarya</taxon>
        <taxon>Ascomycota</taxon>
        <taxon>Pezizomycotina</taxon>
        <taxon>Eurotiomycetes</taxon>
        <taxon>Eurotiomycetidae</taxon>
        <taxon>Eurotiales</taxon>
        <taxon>Thermoascaceae</taxon>
        <taxon>Paecilomyces</taxon>
    </lineage>
</organism>
<evidence type="ECO:0000313" key="3">
    <source>
        <dbReference type="Proteomes" id="UP000018001"/>
    </source>
</evidence>
<dbReference type="Proteomes" id="UP000018001">
    <property type="component" value="Unassembled WGS sequence"/>
</dbReference>
<protein>
    <submittedName>
        <fullName evidence="2">Uncharacterized protein</fullName>
    </submittedName>
</protein>
<feature type="region of interest" description="Disordered" evidence="1">
    <location>
        <begin position="1"/>
        <end position="23"/>
    </location>
</feature>
<gene>
    <name evidence="2" type="ORF">PVAR5_2374</name>
</gene>
<dbReference type="AlphaFoldDB" id="V5FB20"/>
<feature type="region of interest" description="Disordered" evidence="1">
    <location>
        <begin position="71"/>
        <end position="96"/>
    </location>
</feature>
<keyword evidence="3" id="KW-1185">Reference proteome</keyword>
<dbReference type="EMBL" id="BAUL01000066">
    <property type="protein sequence ID" value="GAD93759.1"/>
    <property type="molecule type" value="Genomic_DNA"/>
</dbReference>
<accession>V5FB20</accession>
<feature type="compositionally biased region" description="Basic and acidic residues" evidence="1">
    <location>
        <begin position="75"/>
        <end position="90"/>
    </location>
</feature>
<dbReference type="HOGENOM" id="CLU_2084525_0_0_1"/>
<sequence length="117" mass="12954">MDRRWDGGLQEDATAVEGKPSVSPMTTWAQWNAGQCWMDAQELCNGNALDAPSAWPDTYCTAEGQLEASQVSVEDVPKASREEHQREEGVSQKNRKREMGVCLSGILVKRTTIDNVN</sequence>
<reference evidence="3" key="1">
    <citation type="journal article" date="2014" name="Genome Announc.">
        <title>Draft genome sequence of the formaldehyde-resistant fungus Byssochlamys spectabilis No. 5 (anamorph Paecilomyces variotii No. 5) (NBRC109023).</title>
        <authorList>
            <person name="Oka T."/>
            <person name="Ekino K."/>
            <person name="Fukuda K."/>
            <person name="Nomura Y."/>
        </authorList>
    </citation>
    <scope>NUCLEOTIDE SEQUENCE [LARGE SCALE GENOMIC DNA]</scope>
    <source>
        <strain evidence="3">No. 5 / NBRC 109023</strain>
    </source>
</reference>
<name>V5FB20_BYSSN</name>
<dbReference type="InParanoid" id="V5FB20"/>
<comment type="caution">
    <text evidence="2">The sequence shown here is derived from an EMBL/GenBank/DDBJ whole genome shotgun (WGS) entry which is preliminary data.</text>
</comment>